<accession>A0A974DAP0</accession>
<evidence type="ECO:0000313" key="1">
    <source>
        <dbReference type="EMBL" id="OCT88514.1"/>
    </source>
</evidence>
<protein>
    <submittedName>
        <fullName evidence="1">Uncharacterized protein</fullName>
    </submittedName>
</protein>
<dbReference type="AlphaFoldDB" id="A0A974DAP0"/>
<dbReference type="EMBL" id="CM004470">
    <property type="protein sequence ID" value="OCT88514.1"/>
    <property type="molecule type" value="Genomic_DNA"/>
</dbReference>
<dbReference type="Proteomes" id="UP000694892">
    <property type="component" value="Chromosome 3L"/>
</dbReference>
<sequence length="109" mass="12058">MRDLTICVVSPMYMKPHGQVNAYITYLDTQEKCPLNGIFSPELGCIKASPLMTCEHCTHPKQGYIPNFLLPRKASLRLHCVLTSVEVTIPPIVLPLLYDMTGGATNSPI</sequence>
<evidence type="ECO:0000313" key="2">
    <source>
        <dbReference type="Proteomes" id="UP000694892"/>
    </source>
</evidence>
<name>A0A974DAP0_XENLA</name>
<proteinExistence type="predicted"/>
<organism evidence="1 2">
    <name type="scientific">Xenopus laevis</name>
    <name type="common">African clawed frog</name>
    <dbReference type="NCBI Taxonomy" id="8355"/>
    <lineage>
        <taxon>Eukaryota</taxon>
        <taxon>Metazoa</taxon>
        <taxon>Chordata</taxon>
        <taxon>Craniata</taxon>
        <taxon>Vertebrata</taxon>
        <taxon>Euteleostomi</taxon>
        <taxon>Amphibia</taxon>
        <taxon>Batrachia</taxon>
        <taxon>Anura</taxon>
        <taxon>Pipoidea</taxon>
        <taxon>Pipidae</taxon>
        <taxon>Xenopodinae</taxon>
        <taxon>Xenopus</taxon>
        <taxon>Xenopus</taxon>
    </lineage>
</organism>
<reference evidence="2" key="1">
    <citation type="journal article" date="2016" name="Nature">
        <title>Genome evolution in the allotetraploid frog Xenopus laevis.</title>
        <authorList>
            <person name="Session A.M."/>
            <person name="Uno Y."/>
            <person name="Kwon T."/>
            <person name="Chapman J.A."/>
            <person name="Toyoda A."/>
            <person name="Takahashi S."/>
            <person name="Fukui A."/>
            <person name="Hikosaka A."/>
            <person name="Suzuki A."/>
            <person name="Kondo M."/>
            <person name="van Heeringen S.J."/>
            <person name="Quigley I."/>
            <person name="Heinz S."/>
            <person name="Ogino H."/>
            <person name="Ochi H."/>
            <person name="Hellsten U."/>
            <person name="Lyons J.B."/>
            <person name="Simakov O."/>
            <person name="Putnam N."/>
            <person name="Stites J."/>
            <person name="Kuroki Y."/>
            <person name="Tanaka T."/>
            <person name="Michiue T."/>
            <person name="Watanabe M."/>
            <person name="Bogdanovic O."/>
            <person name="Lister R."/>
            <person name="Georgiou G."/>
            <person name="Paranjpe S.S."/>
            <person name="van Kruijsbergen I."/>
            <person name="Shu S."/>
            <person name="Carlson J."/>
            <person name="Kinoshita T."/>
            <person name="Ohta Y."/>
            <person name="Mawaribuchi S."/>
            <person name="Jenkins J."/>
            <person name="Grimwood J."/>
            <person name="Schmutz J."/>
            <person name="Mitros T."/>
            <person name="Mozaffari S.V."/>
            <person name="Suzuki Y."/>
            <person name="Haramoto Y."/>
            <person name="Yamamoto T.S."/>
            <person name="Takagi C."/>
            <person name="Heald R."/>
            <person name="Miller K."/>
            <person name="Haudenschild C."/>
            <person name="Kitzman J."/>
            <person name="Nakayama T."/>
            <person name="Izutsu Y."/>
            <person name="Robert J."/>
            <person name="Fortriede J."/>
            <person name="Burns K."/>
            <person name="Lotay V."/>
            <person name="Karimi K."/>
            <person name="Yasuoka Y."/>
            <person name="Dichmann D.S."/>
            <person name="Flajnik M.F."/>
            <person name="Houston D.W."/>
            <person name="Shendure J."/>
            <person name="DuPasquier L."/>
            <person name="Vize P.D."/>
            <person name="Zorn A.M."/>
            <person name="Ito M."/>
            <person name="Marcotte E.M."/>
            <person name="Wallingford J.B."/>
            <person name="Ito Y."/>
            <person name="Asashima M."/>
            <person name="Ueno N."/>
            <person name="Matsuda Y."/>
            <person name="Veenstra G.J."/>
            <person name="Fujiyama A."/>
            <person name="Harland R.M."/>
            <person name="Taira M."/>
            <person name="Rokhsar D.S."/>
        </authorList>
    </citation>
    <scope>NUCLEOTIDE SEQUENCE [LARGE SCALE GENOMIC DNA]</scope>
    <source>
        <strain evidence="2">J</strain>
    </source>
</reference>
<gene>
    <name evidence="1" type="ORF">XELAEV_18017142mg</name>
</gene>